<accession>W7YM20</accession>
<dbReference type="eggNOG" id="ENOG502ZB0U">
    <property type="taxonomic scope" value="Bacteria"/>
</dbReference>
<evidence type="ECO:0000313" key="1">
    <source>
        <dbReference type="EMBL" id="GAF08603.1"/>
    </source>
</evidence>
<dbReference type="RefSeq" id="WP_036649150.1">
    <property type="nucleotide sequence ID" value="NZ_BAVZ01000007.1"/>
</dbReference>
<evidence type="ECO:0008006" key="3">
    <source>
        <dbReference type="Google" id="ProtNLM"/>
    </source>
</evidence>
<comment type="caution">
    <text evidence="1">The sequence shown here is derived from an EMBL/GenBank/DDBJ whole genome shotgun (WGS) entry which is preliminary data.</text>
</comment>
<proteinExistence type="predicted"/>
<organism evidence="1 2">
    <name type="scientific">Paenibacillus pini JCM 16418</name>
    <dbReference type="NCBI Taxonomy" id="1236976"/>
    <lineage>
        <taxon>Bacteria</taxon>
        <taxon>Bacillati</taxon>
        <taxon>Bacillota</taxon>
        <taxon>Bacilli</taxon>
        <taxon>Bacillales</taxon>
        <taxon>Paenibacillaceae</taxon>
        <taxon>Paenibacillus</taxon>
    </lineage>
</organism>
<dbReference type="STRING" id="1236976.JCM16418_2688"/>
<gene>
    <name evidence="1" type="ORF">JCM16418_2688</name>
</gene>
<name>W7YM20_9BACL</name>
<dbReference type="InterPro" id="IPR019658">
    <property type="entry name" value="DUF2515"/>
</dbReference>
<dbReference type="Proteomes" id="UP000019364">
    <property type="component" value="Unassembled WGS sequence"/>
</dbReference>
<sequence>MRDSHEDHSAMPEIVRLTASLPKAAVEMIKGRIASWKASQLLIKQRRNMEWKSPAAHHIREQLERIIQDRIFLRDIPLYRDQLKSRRTEQEKGIIQEIEARTAKSNRSNITRTRAYLNCYKQFPELHWSFLAHMVSRNAGWSMSDLKGGLMSDLMEQPMREDMYRLLERCNALIFQDAYPQLLLYMYSRTLGKSLFHLLSEFHVSAFMHPFWERFWLERDSALLATGLIINEQQYIEGRVVQHHYFQKQILRKPSFLLHSKFQMNQIIFPLTIEHPVQDSNQSSLPQATGICGLILEDFTDIHERIEFGKSLYAMLFGYQNVLSGVQAFAFTVKHQGSRQEYWPALFTADKQTALNSPQESSELLKQEWLPEGKNLYSPLLKDVWQDMPYEPIQQYDWFTNANAIVHITRPRRPLFIEMTHAHRLALQKTAMIHDVQKAYFPE</sequence>
<dbReference type="AlphaFoldDB" id="W7YM20"/>
<dbReference type="EMBL" id="BAVZ01000007">
    <property type="protein sequence ID" value="GAF08603.1"/>
    <property type="molecule type" value="Genomic_DNA"/>
</dbReference>
<keyword evidence="2" id="KW-1185">Reference proteome</keyword>
<reference evidence="1 2" key="1">
    <citation type="journal article" date="2014" name="Genome Announc.">
        <title>Draft Genome Sequence of Paenibacillus pini JCM 16418T, Isolated from the Rhizosphere of Pine Tree.</title>
        <authorList>
            <person name="Yuki M."/>
            <person name="Oshima K."/>
            <person name="Suda W."/>
            <person name="Oshida Y."/>
            <person name="Kitamura K."/>
            <person name="Iida Y."/>
            <person name="Hattori M."/>
            <person name="Ohkuma M."/>
        </authorList>
    </citation>
    <scope>NUCLEOTIDE SEQUENCE [LARGE SCALE GENOMIC DNA]</scope>
    <source>
        <strain evidence="1 2">JCM 16418</strain>
    </source>
</reference>
<evidence type="ECO:0000313" key="2">
    <source>
        <dbReference type="Proteomes" id="UP000019364"/>
    </source>
</evidence>
<dbReference type="Pfam" id="PF10720">
    <property type="entry name" value="DUF2515"/>
    <property type="match status" value="1"/>
</dbReference>
<protein>
    <recommendedName>
        <fullName evidence="3">DUF2515 domain-containing protein</fullName>
    </recommendedName>
</protein>
<dbReference type="OrthoDB" id="2690514at2"/>